<evidence type="ECO:0000313" key="1">
    <source>
        <dbReference type="EMBL" id="KAH9734620.1"/>
    </source>
</evidence>
<keyword evidence="2" id="KW-1185">Reference proteome</keyword>
<accession>A0ACB8JS55</accession>
<protein>
    <submittedName>
        <fullName evidence="1">Uncharacterized protein</fullName>
    </submittedName>
</protein>
<evidence type="ECO:0000313" key="2">
    <source>
        <dbReference type="Proteomes" id="UP000829398"/>
    </source>
</evidence>
<organism evidence="1 2">
    <name type="scientific">Citrus sinensis</name>
    <name type="common">Sweet orange</name>
    <name type="synonym">Citrus aurantium var. sinensis</name>
    <dbReference type="NCBI Taxonomy" id="2711"/>
    <lineage>
        <taxon>Eukaryota</taxon>
        <taxon>Viridiplantae</taxon>
        <taxon>Streptophyta</taxon>
        <taxon>Embryophyta</taxon>
        <taxon>Tracheophyta</taxon>
        <taxon>Spermatophyta</taxon>
        <taxon>Magnoliopsida</taxon>
        <taxon>eudicotyledons</taxon>
        <taxon>Gunneridae</taxon>
        <taxon>Pentapetalae</taxon>
        <taxon>rosids</taxon>
        <taxon>malvids</taxon>
        <taxon>Sapindales</taxon>
        <taxon>Rutaceae</taxon>
        <taxon>Aurantioideae</taxon>
        <taxon>Citrus</taxon>
    </lineage>
</organism>
<sequence length="553" mass="62525">MRKYRLVKFQFDPEIERTARRLRKEQRNSKTTTEMDNLQDLGNLDPHGPLQPVNVQEDQNGQFNQRQPGNNNIIYMADDRDIAIRDYVVLTPQVVHPGIVRPEVEAANFELKPVMFQMLQTVGQFNGLSFEDPHIHFKLFLEENIMKNEAIVQSQTVSLRNLENQIGQLATAMSNRAQGSLSSNTEDPRTEGSFTISYSIGTRYNGRALCDLGASINIMPLSVFKQLGVGECGPTTVTLQLADRSYAYPEGKIKDILVKVDKFIFPVDFIVLDFEADKEVPIILGRIFLPTGKTLFNVQKGELTMMVNDQQVTFNVLKAMKSPDEAEDYNFMSVVDLAVTERINRCCSTKVIEAVTFESLEEEDVATTQIAWSGENMHKCCSNLDFHDHVIRRCVSNEEIPHILHSCHATAYGGYFGGHRTVAKVLQSVVVDYVSKWVEATALPTNDAKAVVSFIQKNIFSRFGTPRAIISDENIHFYNKVFAAATAKYGIKHKIATAYHPQSNGQAEVSNREIKKILEKVVNPTRKDWSLRLHDSLWAYRTAYKTPLGMSPY</sequence>
<dbReference type="EMBL" id="CM039175">
    <property type="protein sequence ID" value="KAH9734620.1"/>
    <property type="molecule type" value="Genomic_DNA"/>
</dbReference>
<name>A0ACB8JS55_CITSI</name>
<reference evidence="2" key="1">
    <citation type="journal article" date="2023" name="Hortic. Res.">
        <title>A chromosome-level phased genome enabling allele-level studies in sweet orange: a case study on citrus Huanglongbing tolerance.</title>
        <authorList>
            <person name="Wu B."/>
            <person name="Yu Q."/>
            <person name="Deng Z."/>
            <person name="Duan Y."/>
            <person name="Luo F."/>
            <person name="Gmitter F. Jr."/>
        </authorList>
    </citation>
    <scope>NUCLEOTIDE SEQUENCE [LARGE SCALE GENOMIC DNA]</scope>
    <source>
        <strain evidence="2">cv. Valencia</strain>
    </source>
</reference>
<gene>
    <name evidence="1" type="ORF">KPL71_017429</name>
</gene>
<dbReference type="Proteomes" id="UP000829398">
    <property type="component" value="Chromosome 6"/>
</dbReference>
<proteinExistence type="predicted"/>
<comment type="caution">
    <text evidence="1">The sequence shown here is derived from an EMBL/GenBank/DDBJ whole genome shotgun (WGS) entry which is preliminary data.</text>
</comment>